<evidence type="ECO:0000313" key="1">
    <source>
        <dbReference type="EMBL" id="RPA88862.1"/>
    </source>
</evidence>
<evidence type="ECO:0000313" key="2">
    <source>
        <dbReference type="Proteomes" id="UP000276215"/>
    </source>
</evidence>
<sequence length="110" mass="12474">MWISNAERPLQADELRHDLGVKIGSTDLDPEKVPAIQTLLGCALGLLTFEKASSTIRLFFYTLQEYLLNNPTLLQSPHPRPRRPASPTPIFKTSEIFGQHLTQPHRQPLF</sequence>
<dbReference type="AlphaFoldDB" id="A0A3N4IRS3"/>
<name>A0A3N4IRS3_9PEZI</name>
<dbReference type="OrthoDB" id="1577640at2759"/>
<organism evidence="1 2">
    <name type="scientific">Choiromyces venosus 120613-1</name>
    <dbReference type="NCBI Taxonomy" id="1336337"/>
    <lineage>
        <taxon>Eukaryota</taxon>
        <taxon>Fungi</taxon>
        <taxon>Dikarya</taxon>
        <taxon>Ascomycota</taxon>
        <taxon>Pezizomycotina</taxon>
        <taxon>Pezizomycetes</taxon>
        <taxon>Pezizales</taxon>
        <taxon>Tuberaceae</taxon>
        <taxon>Choiromyces</taxon>
    </lineage>
</organism>
<protein>
    <submittedName>
        <fullName evidence="1">Uncharacterized protein</fullName>
    </submittedName>
</protein>
<accession>A0A3N4IRS3</accession>
<reference evidence="1 2" key="1">
    <citation type="journal article" date="2018" name="Nat. Ecol. Evol.">
        <title>Pezizomycetes genomes reveal the molecular basis of ectomycorrhizal truffle lifestyle.</title>
        <authorList>
            <person name="Murat C."/>
            <person name="Payen T."/>
            <person name="Noel B."/>
            <person name="Kuo A."/>
            <person name="Morin E."/>
            <person name="Chen J."/>
            <person name="Kohler A."/>
            <person name="Krizsan K."/>
            <person name="Balestrini R."/>
            <person name="Da Silva C."/>
            <person name="Montanini B."/>
            <person name="Hainaut M."/>
            <person name="Levati E."/>
            <person name="Barry K.W."/>
            <person name="Belfiori B."/>
            <person name="Cichocki N."/>
            <person name="Clum A."/>
            <person name="Dockter R.B."/>
            <person name="Fauchery L."/>
            <person name="Guy J."/>
            <person name="Iotti M."/>
            <person name="Le Tacon F."/>
            <person name="Lindquist E.A."/>
            <person name="Lipzen A."/>
            <person name="Malagnac F."/>
            <person name="Mello A."/>
            <person name="Molinier V."/>
            <person name="Miyauchi S."/>
            <person name="Poulain J."/>
            <person name="Riccioni C."/>
            <person name="Rubini A."/>
            <person name="Sitrit Y."/>
            <person name="Splivallo R."/>
            <person name="Traeger S."/>
            <person name="Wang M."/>
            <person name="Zifcakova L."/>
            <person name="Wipf D."/>
            <person name="Zambonelli A."/>
            <person name="Paolocci F."/>
            <person name="Nowrousian M."/>
            <person name="Ottonello S."/>
            <person name="Baldrian P."/>
            <person name="Spatafora J.W."/>
            <person name="Henrissat B."/>
            <person name="Nagy L.G."/>
            <person name="Aury J.M."/>
            <person name="Wincker P."/>
            <person name="Grigoriev I.V."/>
            <person name="Bonfante P."/>
            <person name="Martin F.M."/>
        </authorList>
    </citation>
    <scope>NUCLEOTIDE SEQUENCE [LARGE SCALE GENOMIC DNA]</scope>
    <source>
        <strain evidence="1 2">120613-1</strain>
    </source>
</reference>
<dbReference type="Proteomes" id="UP000276215">
    <property type="component" value="Unassembled WGS sequence"/>
</dbReference>
<proteinExistence type="predicted"/>
<keyword evidence="2" id="KW-1185">Reference proteome</keyword>
<gene>
    <name evidence="1" type="ORF">L873DRAFT_783225</name>
</gene>
<dbReference type="EMBL" id="ML120649">
    <property type="protein sequence ID" value="RPA88862.1"/>
    <property type="molecule type" value="Genomic_DNA"/>
</dbReference>